<dbReference type="CDD" id="cd06222">
    <property type="entry name" value="RNase_H_like"/>
    <property type="match status" value="1"/>
</dbReference>
<reference evidence="2 3" key="1">
    <citation type="submission" date="2021-03" db="EMBL/GenBank/DDBJ databases">
        <authorList>
            <person name="King G.J."/>
            <person name="Bancroft I."/>
            <person name="Baten A."/>
            <person name="Bloomfield J."/>
            <person name="Borpatragohain P."/>
            <person name="He Z."/>
            <person name="Irish N."/>
            <person name="Irwin J."/>
            <person name="Liu K."/>
            <person name="Mauleon R.P."/>
            <person name="Moore J."/>
            <person name="Morris R."/>
            <person name="Ostergaard L."/>
            <person name="Wang B."/>
            <person name="Wells R."/>
        </authorList>
    </citation>
    <scope>NUCLEOTIDE SEQUENCE [LARGE SCALE GENOMIC DNA]</scope>
    <source>
        <strain evidence="2">R-o-18</strain>
        <tissue evidence="2">Leaf</tissue>
    </source>
</reference>
<dbReference type="EMBL" id="JADBGQ010000008">
    <property type="protein sequence ID" value="KAG5382913.1"/>
    <property type="molecule type" value="Genomic_DNA"/>
</dbReference>
<sequence>MIDGSWTSTSQFSGCGWAWMDNLGKVQLMGTQNYSRRESPLHSEVEALRWAMESMIKYSTCQSFGTDCKHLITILKEPQDWPIFATKLEKIETLQLCFPDFKITHIL</sequence>
<evidence type="ECO:0000259" key="1">
    <source>
        <dbReference type="Pfam" id="PF13456"/>
    </source>
</evidence>
<dbReference type="Proteomes" id="UP000823674">
    <property type="component" value="Chromosome A09"/>
</dbReference>
<proteinExistence type="predicted"/>
<dbReference type="Gene3D" id="3.30.420.10">
    <property type="entry name" value="Ribonuclease H-like superfamily/Ribonuclease H"/>
    <property type="match status" value="1"/>
</dbReference>
<dbReference type="Pfam" id="PF13456">
    <property type="entry name" value="RVT_3"/>
    <property type="match status" value="1"/>
</dbReference>
<dbReference type="InterPro" id="IPR002156">
    <property type="entry name" value="RNaseH_domain"/>
</dbReference>
<protein>
    <recommendedName>
        <fullName evidence="1">RNase H type-1 domain-containing protein</fullName>
    </recommendedName>
</protein>
<dbReference type="InterPro" id="IPR036397">
    <property type="entry name" value="RNaseH_sf"/>
</dbReference>
<name>A0ABQ7L8L6_BRACM</name>
<organism evidence="2 3">
    <name type="scientific">Brassica rapa subsp. trilocularis</name>
    <dbReference type="NCBI Taxonomy" id="1813537"/>
    <lineage>
        <taxon>Eukaryota</taxon>
        <taxon>Viridiplantae</taxon>
        <taxon>Streptophyta</taxon>
        <taxon>Embryophyta</taxon>
        <taxon>Tracheophyta</taxon>
        <taxon>Spermatophyta</taxon>
        <taxon>Magnoliopsida</taxon>
        <taxon>eudicotyledons</taxon>
        <taxon>Gunneridae</taxon>
        <taxon>Pentapetalae</taxon>
        <taxon>rosids</taxon>
        <taxon>malvids</taxon>
        <taxon>Brassicales</taxon>
        <taxon>Brassicaceae</taxon>
        <taxon>Brassiceae</taxon>
        <taxon>Brassica</taxon>
    </lineage>
</organism>
<keyword evidence="3" id="KW-1185">Reference proteome</keyword>
<accession>A0ABQ7L8L6</accession>
<gene>
    <name evidence="2" type="primary">A09p018490.1_BraROA</name>
    <name evidence="2" type="ORF">IGI04_034383</name>
</gene>
<comment type="caution">
    <text evidence="2">The sequence shown here is derived from an EMBL/GenBank/DDBJ whole genome shotgun (WGS) entry which is preliminary data.</text>
</comment>
<evidence type="ECO:0000313" key="3">
    <source>
        <dbReference type="Proteomes" id="UP000823674"/>
    </source>
</evidence>
<evidence type="ECO:0000313" key="2">
    <source>
        <dbReference type="EMBL" id="KAG5382913.1"/>
    </source>
</evidence>
<feature type="domain" description="RNase H type-1" evidence="1">
    <location>
        <begin position="2"/>
        <end position="106"/>
    </location>
</feature>
<dbReference type="InterPro" id="IPR044730">
    <property type="entry name" value="RNase_H-like_dom_plant"/>
</dbReference>